<accession>A0A6M1RZS4</accession>
<keyword evidence="2" id="KW-1185">Reference proteome</keyword>
<evidence type="ECO:0000313" key="1">
    <source>
        <dbReference type="EMBL" id="NGO64233.1"/>
    </source>
</evidence>
<name>A0A6M1RZS4_9HYPH</name>
<dbReference type="Proteomes" id="UP000477849">
    <property type="component" value="Unassembled WGS sequence"/>
</dbReference>
<comment type="caution">
    <text evidence="1">The sequence shown here is derived from an EMBL/GenBank/DDBJ whole genome shotgun (WGS) entry which is preliminary data.</text>
</comment>
<dbReference type="EMBL" id="JAAKZH010000003">
    <property type="protein sequence ID" value="NGO64233.1"/>
    <property type="molecule type" value="Genomic_DNA"/>
</dbReference>
<evidence type="ECO:0000313" key="2">
    <source>
        <dbReference type="Proteomes" id="UP000477849"/>
    </source>
</evidence>
<gene>
    <name evidence="1" type="ORF">G6N76_11145</name>
</gene>
<protein>
    <submittedName>
        <fullName evidence="1">Uncharacterized protein</fullName>
    </submittedName>
</protein>
<dbReference type="AlphaFoldDB" id="A0A6M1RZS4"/>
<dbReference type="RefSeq" id="WP_164490807.1">
    <property type="nucleotide sequence ID" value="NZ_CP048427.1"/>
</dbReference>
<sequence length="51" mass="5641">MEKLLPFRVHFEDGHKLDISAANAKSATDKAKAAYDGIIRKVKIVRESEAA</sequence>
<proteinExistence type="predicted"/>
<reference evidence="1 2" key="1">
    <citation type="submission" date="2020-02" db="EMBL/GenBank/DDBJ databases">
        <title>Genome sequence of the type strain CCBAU10050 of Rhizobium daejeonense.</title>
        <authorList>
            <person name="Gao J."/>
            <person name="Sun J."/>
        </authorList>
    </citation>
    <scope>NUCLEOTIDE SEQUENCE [LARGE SCALE GENOMIC DNA]</scope>
    <source>
        <strain evidence="1 2">CCBAU10050</strain>
    </source>
</reference>
<organism evidence="1 2">
    <name type="scientific">Rhizobium daejeonense</name>
    <dbReference type="NCBI Taxonomy" id="240521"/>
    <lineage>
        <taxon>Bacteria</taxon>
        <taxon>Pseudomonadati</taxon>
        <taxon>Pseudomonadota</taxon>
        <taxon>Alphaproteobacteria</taxon>
        <taxon>Hyphomicrobiales</taxon>
        <taxon>Rhizobiaceae</taxon>
        <taxon>Rhizobium/Agrobacterium group</taxon>
        <taxon>Rhizobium</taxon>
    </lineage>
</organism>